<dbReference type="KEGG" id="mai:MICA_1201"/>
<dbReference type="Proteomes" id="UP000009286">
    <property type="component" value="Chromosome"/>
</dbReference>
<protein>
    <submittedName>
        <fullName evidence="1">Uncharacterized protein</fullName>
    </submittedName>
</protein>
<dbReference type="EMBL" id="CP002382">
    <property type="protein sequence ID" value="AEP09524.1"/>
    <property type="molecule type" value="Genomic_DNA"/>
</dbReference>
<proteinExistence type="predicted"/>
<keyword evidence="2" id="KW-1185">Reference proteome</keyword>
<dbReference type="STRING" id="856793.MICA_1201"/>
<organism evidence="1 2">
    <name type="scientific">Micavibrio aeruginosavorus (strain ARL-13)</name>
    <dbReference type="NCBI Taxonomy" id="856793"/>
    <lineage>
        <taxon>Bacteria</taxon>
        <taxon>Pseudomonadati</taxon>
        <taxon>Bdellovibrionota</taxon>
        <taxon>Bdellovibrionia</taxon>
        <taxon>Bdellovibrionales</taxon>
        <taxon>Pseudobdellovibrionaceae</taxon>
        <taxon>Micavibrio</taxon>
    </lineage>
</organism>
<evidence type="ECO:0000313" key="2">
    <source>
        <dbReference type="Proteomes" id="UP000009286"/>
    </source>
</evidence>
<sequence length="84" mass="9424">MRPITRGRPGLRVCHKSCHRCVNRNAAKIKVYDQFVNESAPFGCVYPQLKGGAGWKVFLRCHSRESGNPYALAASHHGFPLSRE</sequence>
<name>G2KRG2_MICAA</name>
<reference evidence="1 2" key="1">
    <citation type="journal article" date="2011" name="BMC Genomics">
        <title>Genomic insights into an obligate epibiotic bacterial predator: Micavibrio aeruginosavorus ARL-13.</title>
        <authorList>
            <person name="Wang Z."/>
            <person name="Kadouri D."/>
            <person name="Wu M."/>
        </authorList>
    </citation>
    <scope>NUCLEOTIDE SEQUENCE [LARGE SCALE GENOMIC DNA]</scope>
    <source>
        <strain evidence="1 2">ARL-13</strain>
    </source>
</reference>
<dbReference type="AlphaFoldDB" id="G2KRG2"/>
<gene>
    <name evidence="1" type="ordered locus">MICA_1201</name>
</gene>
<evidence type="ECO:0000313" key="1">
    <source>
        <dbReference type="EMBL" id="AEP09524.1"/>
    </source>
</evidence>
<accession>G2KRG2</accession>
<dbReference type="HOGENOM" id="CLU_2523782_0_0_5"/>